<gene>
    <name evidence="2" type="ORF">F8B43_4330</name>
</gene>
<dbReference type="AlphaFoldDB" id="A0A833J3N2"/>
<accession>A0A833J3N2</accession>
<feature type="compositionally biased region" description="Basic and acidic residues" evidence="1">
    <location>
        <begin position="1"/>
        <end position="11"/>
    </location>
</feature>
<dbReference type="EMBL" id="WEKV01000018">
    <property type="protein sequence ID" value="KAB7783036.1"/>
    <property type="molecule type" value="Genomic_DNA"/>
</dbReference>
<proteinExistence type="predicted"/>
<protein>
    <submittedName>
        <fullName evidence="2">Uncharacterized protein</fullName>
    </submittedName>
</protein>
<organism evidence="2 3">
    <name type="scientific">Methylorubrum populi</name>
    <dbReference type="NCBI Taxonomy" id="223967"/>
    <lineage>
        <taxon>Bacteria</taxon>
        <taxon>Pseudomonadati</taxon>
        <taxon>Pseudomonadota</taxon>
        <taxon>Alphaproteobacteria</taxon>
        <taxon>Hyphomicrobiales</taxon>
        <taxon>Methylobacteriaceae</taxon>
        <taxon>Methylorubrum</taxon>
    </lineage>
</organism>
<sequence>MWDPCRSDASSKRPSPRRRTGPAWAAAAQDVPGPSVPT</sequence>
<feature type="region of interest" description="Disordered" evidence="1">
    <location>
        <begin position="1"/>
        <end position="38"/>
    </location>
</feature>
<dbReference type="Proteomes" id="UP000469949">
    <property type="component" value="Unassembled WGS sequence"/>
</dbReference>
<evidence type="ECO:0000256" key="1">
    <source>
        <dbReference type="SAM" id="MobiDB-lite"/>
    </source>
</evidence>
<evidence type="ECO:0000313" key="2">
    <source>
        <dbReference type="EMBL" id="KAB7783036.1"/>
    </source>
</evidence>
<name>A0A833J3N2_9HYPH</name>
<comment type="caution">
    <text evidence="2">The sequence shown here is derived from an EMBL/GenBank/DDBJ whole genome shotgun (WGS) entry which is preliminary data.</text>
</comment>
<evidence type="ECO:0000313" key="3">
    <source>
        <dbReference type="Proteomes" id="UP000469949"/>
    </source>
</evidence>
<reference evidence="2 3" key="1">
    <citation type="submission" date="2019-10" db="EMBL/GenBank/DDBJ databases">
        <title>Draft Genome Sequence of the Caffeine Degrading Methylotroph Methylorubrum populi PINKEL.</title>
        <authorList>
            <person name="Dawson S.C."/>
            <person name="Zhang X."/>
            <person name="Wright M.E."/>
            <person name="Sharma G."/>
            <person name="Langner J.T."/>
            <person name="Ditty J.L."/>
            <person name="Subuyuj G.A."/>
        </authorList>
    </citation>
    <scope>NUCLEOTIDE SEQUENCE [LARGE SCALE GENOMIC DNA]</scope>
    <source>
        <strain evidence="2 3">Pinkel</strain>
    </source>
</reference>